<dbReference type="EMBL" id="MGFE01000030">
    <property type="protein sequence ID" value="OGL97734.1"/>
    <property type="molecule type" value="Genomic_DNA"/>
</dbReference>
<proteinExistence type="predicted"/>
<evidence type="ECO:0000313" key="1">
    <source>
        <dbReference type="EMBL" id="OGL97734.1"/>
    </source>
</evidence>
<sequence length="129" mass="14160">MSTATRIGKIERNFVIEAVKAVLGNDSRLSALGRDFFVGSPESCLYWTALVRAVLEAEAEAEEQIAKEARQLDARRGIQPWQTFKAANARKEKLARFDHALSEARAADETTRLAREAERAAKAAAAQAS</sequence>
<accession>A0A1F7W6J8</accession>
<name>A0A1F7W6J8_9BACT</name>
<organism evidence="1 2">
    <name type="scientific">Candidatus Uhrbacteria bacterium RIFOXYB2_FULL_57_15</name>
    <dbReference type="NCBI Taxonomy" id="1802422"/>
    <lineage>
        <taxon>Bacteria</taxon>
        <taxon>Candidatus Uhriibacteriota</taxon>
    </lineage>
</organism>
<dbReference type="Proteomes" id="UP000176501">
    <property type="component" value="Unassembled WGS sequence"/>
</dbReference>
<evidence type="ECO:0000313" key="2">
    <source>
        <dbReference type="Proteomes" id="UP000176501"/>
    </source>
</evidence>
<protein>
    <submittedName>
        <fullName evidence="1">Uncharacterized protein</fullName>
    </submittedName>
</protein>
<comment type="caution">
    <text evidence="1">The sequence shown here is derived from an EMBL/GenBank/DDBJ whole genome shotgun (WGS) entry which is preliminary data.</text>
</comment>
<dbReference type="AlphaFoldDB" id="A0A1F7W6J8"/>
<reference evidence="1 2" key="1">
    <citation type="journal article" date="2016" name="Nat. Commun.">
        <title>Thousands of microbial genomes shed light on interconnected biogeochemical processes in an aquifer system.</title>
        <authorList>
            <person name="Anantharaman K."/>
            <person name="Brown C.T."/>
            <person name="Hug L.A."/>
            <person name="Sharon I."/>
            <person name="Castelle C.J."/>
            <person name="Probst A.J."/>
            <person name="Thomas B.C."/>
            <person name="Singh A."/>
            <person name="Wilkins M.J."/>
            <person name="Karaoz U."/>
            <person name="Brodie E.L."/>
            <person name="Williams K.H."/>
            <person name="Hubbard S.S."/>
            <person name="Banfield J.F."/>
        </authorList>
    </citation>
    <scope>NUCLEOTIDE SEQUENCE [LARGE SCALE GENOMIC DNA]</scope>
</reference>
<gene>
    <name evidence="1" type="ORF">A2304_00520</name>
</gene>